<keyword evidence="2 6" id="KW-0238">DNA-binding</keyword>
<dbReference type="PROSITE" id="PS51078">
    <property type="entry name" value="ICLR_ED"/>
    <property type="match status" value="1"/>
</dbReference>
<keyword evidence="7" id="KW-1185">Reference proteome</keyword>
<comment type="caution">
    <text evidence="6">The sequence shown here is derived from an EMBL/GenBank/DDBJ whole genome shotgun (WGS) entry which is preliminary data.</text>
</comment>
<proteinExistence type="predicted"/>
<dbReference type="Proteomes" id="UP001519344">
    <property type="component" value="Unassembled WGS sequence"/>
</dbReference>
<evidence type="ECO:0000256" key="1">
    <source>
        <dbReference type="ARBA" id="ARBA00023015"/>
    </source>
</evidence>
<gene>
    <name evidence="6" type="ORF">J2Z65_003861</name>
</gene>
<dbReference type="Gene3D" id="1.10.10.10">
    <property type="entry name" value="Winged helix-like DNA-binding domain superfamily/Winged helix DNA-binding domain"/>
    <property type="match status" value="1"/>
</dbReference>
<dbReference type="PANTHER" id="PTHR30136">
    <property type="entry name" value="HELIX-TURN-HELIX TRANSCRIPTIONAL REGULATOR, ICLR FAMILY"/>
    <property type="match status" value="1"/>
</dbReference>
<dbReference type="InterPro" id="IPR036390">
    <property type="entry name" value="WH_DNA-bd_sf"/>
</dbReference>
<evidence type="ECO:0000259" key="5">
    <source>
        <dbReference type="PROSITE" id="PS51078"/>
    </source>
</evidence>
<dbReference type="InterPro" id="IPR036388">
    <property type="entry name" value="WH-like_DNA-bd_sf"/>
</dbReference>
<dbReference type="PANTHER" id="PTHR30136:SF39">
    <property type="entry name" value="TRANSCRIPTIONAL REGULATORY PROTEIN"/>
    <property type="match status" value="1"/>
</dbReference>
<dbReference type="SMART" id="SM00346">
    <property type="entry name" value="HTH_ICLR"/>
    <property type="match status" value="1"/>
</dbReference>
<dbReference type="EMBL" id="JAGGKV010000010">
    <property type="protein sequence ID" value="MBP1964638.1"/>
    <property type="molecule type" value="Genomic_DNA"/>
</dbReference>
<keyword evidence="3" id="KW-0804">Transcription</keyword>
<dbReference type="Pfam" id="PF09339">
    <property type="entry name" value="HTH_IclR"/>
    <property type="match status" value="1"/>
</dbReference>
<organism evidence="6 7">
    <name type="scientific">Paenibacillus aceris</name>
    <dbReference type="NCBI Taxonomy" id="869555"/>
    <lineage>
        <taxon>Bacteria</taxon>
        <taxon>Bacillati</taxon>
        <taxon>Bacillota</taxon>
        <taxon>Bacilli</taxon>
        <taxon>Bacillales</taxon>
        <taxon>Paenibacillaceae</taxon>
        <taxon>Paenibacillus</taxon>
    </lineage>
</organism>
<dbReference type="InterPro" id="IPR014757">
    <property type="entry name" value="Tscrpt_reg_IclR_C"/>
</dbReference>
<evidence type="ECO:0000313" key="7">
    <source>
        <dbReference type="Proteomes" id="UP001519344"/>
    </source>
</evidence>
<dbReference type="Gene3D" id="3.30.450.40">
    <property type="match status" value="1"/>
</dbReference>
<feature type="domain" description="HTH iclR-type" evidence="4">
    <location>
        <begin position="14"/>
        <end position="75"/>
    </location>
</feature>
<reference evidence="6 7" key="1">
    <citation type="submission" date="2021-03" db="EMBL/GenBank/DDBJ databases">
        <title>Genomic Encyclopedia of Type Strains, Phase IV (KMG-IV): sequencing the most valuable type-strain genomes for metagenomic binning, comparative biology and taxonomic classification.</title>
        <authorList>
            <person name="Goeker M."/>
        </authorList>
    </citation>
    <scope>NUCLEOTIDE SEQUENCE [LARGE SCALE GENOMIC DNA]</scope>
    <source>
        <strain evidence="6 7">DSM 24950</strain>
    </source>
</reference>
<dbReference type="InterPro" id="IPR005471">
    <property type="entry name" value="Tscrpt_reg_IclR_N"/>
</dbReference>
<dbReference type="InterPro" id="IPR050707">
    <property type="entry name" value="HTH_MetabolicPath_Reg"/>
</dbReference>
<dbReference type="InterPro" id="IPR029016">
    <property type="entry name" value="GAF-like_dom_sf"/>
</dbReference>
<protein>
    <submittedName>
        <fullName evidence="6">DNA-binding IclR family transcriptional regulator</fullName>
    </submittedName>
</protein>
<dbReference type="Pfam" id="PF01614">
    <property type="entry name" value="IclR_C"/>
    <property type="match status" value="1"/>
</dbReference>
<keyword evidence="1" id="KW-0805">Transcription regulation</keyword>
<dbReference type="PROSITE" id="PS51077">
    <property type="entry name" value="HTH_ICLR"/>
    <property type="match status" value="1"/>
</dbReference>
<name>A0ABS4I141_9BACL</name>
<dbReference type="SUPFAM" id="SSF46785">
    <property type="entry name" value="Winged helix' DNA-binding domain"/>
    <property type="match status" value="1"/>
</dbReference>
<dbReference type="GO" id="GO:0003677">
    <property type="term" value="F:DNA binding"/>
    <property type="evidence" value="ECO:0007669"/>
    <property type="project" value="UniProtKB-KW"/>
</dbReference>
<dbReference type="SUPFAM" id="SSF55781">
    <property type="entry name" value="GAF domain-like"/>
    <property type="match status" value="1"/>
</dbReference>
<evidence type="ECO:0000256" key="3">
    <source>
        <dbReference type="ARBA" id="ARBA00023163"/>
    </source>
</evidence>
<evidence type="ECO:0000313" key="6">
    <source>
        <dbReference type="EMBL" id="MBP1964638.1"/>
    </source>
</evidence>
<feature type="domain" description="IclR-ED" evidence="5">
    <location>
        <begin position="76"/>
        <end position="253"/>
    </location>
</feature>
<sequence>MKVVFVMEDNKLTVRAVERALDIMLCFTESTELTLTEIASRVELHKSTVHRLLASLEGKGFIMRDAATDKYRLGYRLWELSANLSQEGDPGIILLPEMERLRDLLGETISLYVQDGLERIRIQAVQSNHAIRRVAPVGARMPLYVGASSKVLVAFAEPAVQQQLLASADWPAVLDQQAFLQQLADTKRAGFATSVEEREPGAAAVSAPIIDRGGRLVAALAVSGPANRLTLELMQEQAPLIMEAARRMGTMLR</sequence>
<evidence type="ECO:0000259" key="4">
    <source>
        <dbReference type="PROSITE" id="PS51077"/>
    </source>
</evidence>
<accession>A0ABS4I141</accession>
<evidence type="ECO:0000256" key="2">
    <source>
        <dbReference type="ARBA" id="ARBA00023125"/>
    </source>
</evidence>